<dbReference type="PANTHER" id="PTHR48207:SF3">
    <property type="entry name" value="SUCCINATE--HYDROXYMETHYLGLUTARATE COA-TRANSFERASE"/>
    <property type="match status" value="1"/>
</dbReference>
<dbReference type="AlphaFoldDB" id="A0A7I7QDW5"/>
<keyword evidence="3" id="KW-1185">Reference proteome</keyword>
<proteinExistence type="predicted"/>
<dbReference type="SUPFAM" id="SSF89796">
    <property type="entry name" value="CoA-transferase family III (CaiB/BaiF)"/>
    <property type="match status" value="1"/>
</dbReference>
<sequence>MAHVEPPLTGYTVIDLSTGIAGAYCTKLLADGGAHVVKVEAPEGDPLRTWSASGAVVAADGNGALFSFLAGAKHSVVADVGQDAELVNRLLASADAVVWSRGSKVAEHQDFTAPAIHARYPHLTVTAITPFGLEGPWRDRAATEFTLQAWSGGIVGLGRGEQERAPVFVGGQVGEYLAGV</sequence>
<evidence type="ECO:0008006" key="4">
    <source>
        <dbReference type="Google" id="ProtNLM"/>
    </source>
</evidence>
<dbReference type="PANTHER" id="PTHR48207">
    <property type="entry name" value="SUCCINATE--HYDROXYMETHYLGLUTARATE COA-TRANSFERASE"/>
    <property type="match status" value="1"/>
</dbReference>
<evidence type="ECO:0000313" key="3">
    <source>
        <dbReference type="Proteomes" id="UP000467130"/>
    </source>
</evidence>
<organism evidence="2 3">
    <name type="scientific">Mycobacterium stomatepiae</name>
    <dbReference type="NCBI Taxonomy" id="470076"/>
    <lineage>
        <taxon>Bacteria</taxon>
        <taxon>Bacillati</taxon>
        <taxon>Actinomycetota</taxon>
        <taxon>Actinomycetes</taxon>
        <taxon>Mycobacteriales</taxon>
        <taxon>Mycobacteriaceae</taxon>
        <taxon>Mycobacterium</taxon>
        <taxon>Mycobacterium simiae complex</taxon>
    </lineage>
</organism>
<dbReference type="Gene3D" id="3.40.50.10540">
    <property type="entry name" value="Crotonobetainyl-coa:carnitine coa-transferase, domain 1"/>
    <property type="match status" value="1"/>
</dbReference>
<accession>A0A7I7QDW5</accession>
<name>A0A7I7QDW5_9MYCO</name>
<dbReference type="InterPro" id="IPR003673">
    <property type="entry name" value="CoA-Trfase_fam_III"/>
</dbReference>
<dbReference type="InterPro" id="IPR023606">
    <property type="entry name" value="CoA-Trfase_III_dom_1_sf"/>
</dbReference>
<dbReference type="InterPro" id="IPR050483">
    <property type="entry name" value="CoA-transferase_III_domain"/>
</dbReference>
<protein>
    <recommendedName>
        <fullName evidence="4">CoA transferase</fullName>
    </recommendedName>
</protein>
<dbReference type="GO" id="GO:0008410">
    <property type="term" value="F:CoA-transferase activity"/>
    <property type="evidence" value="ECO:0007669"/>
    <property type="project" value="TreeGrafter"/>
</dbReference>
<evidence type="ECO:0000256" key="1">
    <source>
        <dbReference type="ARBA" id="ARBA00022679"/>
    </source>
</evidence>
<keyword evidence="1" id="KW-0808">Transferase</keyword>
<dbReference type="Pfam" id="PF02515">
    <property type="entry name" value="CoA_transf_3"/>
    <property type="match status" value="1"/>
</dbReference>
<dbReference type="Proteomes" id="UP000467130">
    <property type="component" value="Chromosome"/>
</dbReference>
<reference evidence="2 3" key="1">
    <citation type="journal article" date="2019" name="Emerg. Microbes Infect.">
        <title>Comprehensive subspecies identification of 175 nontuberculous mycobacteria species based on 7547 genomic profiles.</title>
        <authorList>
            <person name="Matsumoto Y."/>
            <person name="Kinjo T."/>
            <person name="Motooka D."/>
            <person name="Nabeya D."/>
            <person name="Jung N."/>
            <person name="Uechi K."/>
            <person name="Horii T."/>
            <person name="Iida T."/>
            <person name="Fujita J."/>
            <person name="Nakamura S."/>
        </authorList>
    </citation>
    <scope>NUCLEOTIDE SEQUENCE [LARGE SCALE GENOMIC DNA]</scope>
    <source>
        <strain evidence="2 3">JCM 17783</strain>
    </source>
</reference>
<evidence type="ECO:0000313" key="2">
    <source>
        <dbReference type="EMBL" id="BBY24525.1"/>
    </source>
</evidence>
<gene>
    <name evidence="2" type="ORF">MSTO_47300</name>
</gene>
<dbReference type="EMBL" id="AP022587">
    <property type="protein sequence ID" value="BBY24525.1"/>
    <property type="molecule type" value="Genomic_DNA"/>
</dbReference>
<dbReference type="KEGG" id="msto:MSTO_47300"/>